<dbReference type="AlphaFoldDB" id="A0A511UIX1"/>
<reference evidence="1 2" key="1">
    <citation type="submission" date="2019-07" db="EMBL/GenBank/DDBJ databases">
        <title>Whole genome shotgun sequence of Halomonas variabilis NBRC 102410.</title>
        <authorList>
            <person name="Hosoyama A."/>
            <person name="Uohara A."/>
            <person name="Ohji S."/>
            <person name="Ichikawa N."/>
        </authorList>
    </citation>
    <scope>NUCLEOTIDE SEQUENCE [LARGE SCALE GENOMIC DNA]</scope>
    <source>
        <strain evidence="1 2">NBRC 102410</strain>
    </source>
</reference>
<protein>
    <submittedName>
        <fullName evidence="1">Uncharacterized protein</fullName>
    </submittedName>
</protein>
<evidence type="ECO:0000313" key="1">
    <source>
        <dbReference type="EMBL" id="GEN26537.1"/>
    </source>
</evidence>
<keyword evidence="2" id="KW-1185">Reference proteome</keyword>
<dbReference type="EMBL" id="BJXV01000001">
    <property type="protein sequence ID" value="GEN26537.1"/>
    <property type="molecule type" value="Genomic_DNA"/>
</dbReference>
<accession>A0A511UIX1</accession>
<dbReference type="Proteomes" id="UP000321303">
    <property type="component" value="Unassembled WGS sequence"/>
</dbReference>
<proteinExistence type="predicted"/>
<comment type="caution">
    <text evidence="1">The sequence shown here is derived from an EMBL/GenBank/DDBJ whole genome shotgun (WGS) entry which is preliminary data.</text>
</comment>
<name>A0A511UIX1_9GAMM</name>
<organism evidence="1 2">
    <name type="scientific">Halovibrio variabilis</name>
    <dbReference type="NCBI Taxonomy" id="31910"/>
    <lineage>
        <taxon>Bacteria</taxon>
        <taxon>Pseudomonadati</taxon>
        <taxon>Pseudomonadota</taxon>
        <taxon>Gammaproteobacteria</taxon>
        <taxon>Oceanospirillales</taxon>
        <taxon>Halomonadaceae</taxon>
        <taxon>Halovibrio</taxon>
    </lineage>
</organism>
<evidence type="ECO:0000313" key="2">
    <source>
        <dbReference type="Proteomes" id="UP000321303"/>
    </source>
</evidence>
<sequence length="113" mass="12669">MRTQGTRSVPHAIHKAKYPLIVVYITVASKGATVRESLILKVETALADIRSFSGTAPAIKDRYEFLKKPSPQPIKAIIKVAHKAWPEDRSIIRKTNAKNLTKAEKNITFFGRK</sequence>
<gene>
    <name evidence="1" type="ORF">HVA01_01830</name>
</gene>